<keyword evidence="2" id="KW-1133">Transmembrane helix</keyword>
<reference evidence="3 4" key="1">
    <citation type="submission" date="2020-08" db="EMBL/GenBank/DDBJ databases">
        <title>Genome public.</title>
        <authorList>
            <person name="Liu C."/>
            <person name="Sun Q."/>
        </authorList>
    </citation>
    <scope>NUCLEOTIDE SEQUENCE [LARGE SCALE GENOMIC DNA]</scope>
    <source>
        <strain evidence="3 4">NSJ-37</strain>
    </source>
</reference>
<feature type="transmembrane region" description="Helical" evidence="2">
    <location>
        <begin position="69"/>
        <end position="98"/>
    </location>
</feature>
<keyword evidence="4" id="KW-1185">Reference proteome</keyword>
<evidence type="ECO:0000313" key="4">
    <source>
        <dbReference type="Proteomes" id="UP000606193"/>
    </source>
</evidence>
<organism evidence="3 4">
    <name type="scientific">Jutongia huaianensis</name>
    <dbReference type="NCBI Taxonomy" id="2763668"/>
    <lineage>
        <taxon>Bacteria</taxon>
        <taxon>Bacillati</taxon>
        <taxon>Bacillota</taxon>
        <taxon>Clostridia</taxon>
        <taxon>Lachnospirales</taxon>
        <taxon>Lachnospiraceae</taxon>
        <taxon>Jutongia</taxon>
    </lineage>
</organism>
<feature type="transmembrane region" description="Helical" evidence="2">
    <location>
        <begin position="20"/>
        <end position="41"/>
    </location>
</feature>
<name>A0ABR7N3C4_9FIRM</name>
<evidence type="ECO:0000256" key="1">
    <source>
        <dbReference type="SAM" id="MobiDB-lite"/>
    </source>
</evidence>
<keyword evidence="2" id="KW-0812">Transmembrane</keyword>
<protein>
    <submittedName>
        <fullName evidence="3">DUF975 family protein</fullName>
    </submittedName>
</protein>
<dbReference type="InterPro" id="IPR010380">
    <property type="entry name" value="DUF975"/>
</dbReference>
<sequence length="328" mass="35887">MITWTREELKSRGKATVKMYYWKLVLVSLILSAITGGATSAGRNGVKNSQSASTGNVDVSGVLSGINPMAVMVASIAVLVILLLAFAIRIFALNVLVVGCKGFFSQSMNGEPEFGTLVTSFTGNYWNCVKTCFLRDLFVGLWSLLFVIPGIVKSYEYRMVPYLLAEHPEMSSSEVFAQSKQMMNGNKWAAFVLDLSFIGWALLGAITMGLVFIFWTSPYMNATDAALYHRLSGQDSYGNGGYDQGGYSQTGYAQDGYTQTGYSNQDTTGWDSYDQTGYSNQGTTGRDSYDQGNYTQTGYDQTGYNNQGSADQAQNGQSGYDQSYFSDK</sequence>
<keyword evidence="2" id="KW-0472">Membrane</keyword>
<dbReference type="Proteomes" id="UP000606193">
    <property type="component" value="Unassembled WGS sequence"/>
</dbReference>
<feature type="transmembrane region" description="Helical" evidence="2">
    <location>
        <begin position="188"/>
        <end position="215"/>
    </location>
</feature>
<dbReference type="Pfam" id="PF06161">
    <property type="entry name" value="DUF975"/>
    <property type="match status" value="1"/>
</dbReference>
<comment type="caution">
    <text evidence="3">The sequence shown here is derived from an EMBL/GenBank/DDBJ whole genome shotgun (WGS) entry which is preliminary data.</text>
</comment>
<accession>A0ABR7N3C4</accession>
<evidence type="ECO:0000256" key="2">
    <source>
        <dbReference type="SAM" id="Phobius"/>
    </source>
</evidence>
<dbReference type="RefSeq" id="WP_249298287.1">
    <property type="nucleotide sequence ID" value="NZ_JACRSX010000016.1"/>
</dbReference>
<feature type="transmembrane region" description="Helical" evidence="2">
    <location>
        <begin position="133"/>
        <end position="152"/>
    </location>
</feature>
<proteinExistence type="predicted"/>
<dbReference type="EMBL" id="JACRSX010000016">
    <property type="protein sequence ID" value="MBC8563127.1"/>
    <property type="molecule type" value="Genomic_DNA"/>
</dbReference>
<dbReference type="PANTHER" id="PTHR40076">
    <property type="entry name" value="MEMBRANE PROTEIN-RELATED"/>
    <property type="match status" value="1"/>
</dbReference>
<feature type="region of interest" description="Disordered" evidence="1">
    <location>
        <begin position="266"/>
        <end position="328"/>
    </location>
</feature>
<dbReference type="PANTHER" id="PTHR40076:SF1">
    <property type="entry name" value="MEMBRANE PROTEIN"/>
    <property type="match status" value="1"/>
</dbReference>
<gene>
    <name evidence="3" type="ORF">H8704_10890</name>
</gene>
<evidence type="ECO:0000313" key="3">
    <source>
        <dbReference type="EMBL" id="MBC8563127.1"/>
    </source>
</evidence>